<dbReference type="AlphaFoldDB" id="A0A285U9W3"/>
<dbReference type="Proteomes" id="UP000219412">
    <property type="component" value="Unassembled WGS sequence"/>
</dbReference>
<proteinExistence type="predicted"/>
<dbReference type="SUPFAM" id="SSF56281">
    <property type="entry name" value="Metallo-hydrolase/oxidoreductase"/>
    <property type="match status" value="1"/>
</dbReference>
<dbReference type="GO" id="GO:0046872">
    <property type="term" value="F:metal ion binding"/>
    <property type="evidence" value="ECO:0007669"/>
    <property type="project" value="UniProtKB-KW"/>
</dbReference>
<dbReference type="InterPro" id="IPR001279">
    <property type="entry name" value="Metallo-B-lactamas"/>
</dbReference>
<protein>
    <submittedName>
        <fullName evidence="6">Glyoxylase-like metal-dependent hydrolase (Beta-lactamase superfamily II)</fullName>
    </submittedName>
</protein>
<dbReference type="InterPro" id="IPR036866">
    <property type="entry name" value="RibonucZ/Hydroxyglut_hydro"/>
</dbReference>
<comment type="cofactor">
    <cofactor evidence="1">
        <name>Zn(2+)</name>
        <dbReference type="ChEBI" id="CHEBI:29105"/>
    </cofactor>
</comment>
<dbReference type="Gene3D" id="3.60.15.10">
    <property type="entry name" value="Ribonuclease Z/Hydroxyacylglutathione hydrolase-like"/>
    <property type="match status" value="1"/>
</dbReference>
<feature type="domain" description="Metallo-beta-lactamase" evidence="5">
    <location>
        <begin position="12"/>
        <end position="192"/>
    </location>
</feature>
<evidence type="ECO:0000313" key="6">
    <source>
        <dbReference type="EMBL" id="SOC38690.1"/>
    </source>
</evidence>
<dbReference type="Pfam" id="PF00753">
    <property type="entry name" value="Lactamase_B"/>
    <property type="match status" value="1"/>
</dbReference>
<dbReference type="OrthoDB" id="9802248at2"/>
<evidence type="ECO:0000256" key="3">
    <source>
        <dbReference type="ARBA" id="ARBA00022801"/>
    </source>
</evidence>
<name>A0A285U9W3_9STAP</name>
<dbReference type="PANTHER" id="PTHR46233:SF3">
    <property type="entry name" value="HYDROXYACYLGLUTATHIONE HYDROLASE GLOC"/>
    <property type="match status" value="1"/>
</dbReference>
<evidence type="ECO:0000313" key="7">
    <source>
        <dbReference type="Proteomes" id="UP000219412"/>
    </source>
</evidence>
<dbReference type="RefSeq" id="WP_097038779.1">
    <property type="nucleotide sequence ID" value="NZ_OBQF01000001.1"/>
</dbReference>
<evidence type="ECO:0000256" key="1">
    <source>
        <dbReference type="ARBA" id="ARBA00001947"/>
    </source>
</evidence>
<evidence type="ECO:0000259" key="5">
    <source>
        <dbReference type="SMART" id="SM00849"/>
    </source>
</evidence>
<gene>
    <name evidence="6" type="ORF">SAMN05878391_0499</name>
</gene>
<dbReference type="SMART" id="SM00849">
    <property type="entry name" value="Lactamase_B"/>
    <property type="match status" value="1"/>
</dbReference>
<keyword evidence="2" id="KW-0479">Metal-binding</keyword>
<dbReference type="EMBL" id="OBQF01000001">
    <property type="protein sequence ID" value="SOC38690.1"/>
    <property type="molecule type" value="Genomic_DNA"/>
</dbReference>
<reference evidence="7" key="1">
    <citation type="submission" date="2017-08" db="EMBL/GenBank/DDBJ databases">
        <authorList>
            <person name="Varghese N."/>
            <person name="Submissions S."/>
        </authorList>
    </citation>
    <scope>NUCLEOTIDE SEQUENCE [LARGE SCALE GENOMIC DNA]</scope>
    <source>
        <strain evidence="7">DSM 23173</strain>
    </source>
</reference>
<dbReference type="CDD" id="cd06262">
    <property type="entry name" value="metallo-hydrolase-like_MBL-fold"/>
    <property type="match status" value="1"/>
</dbReference>
<evidence type="ECO:0000256" key="4">
    <source>
        <dbReference type="ARBA" id="ARBA00022833"/>
    </source>
</evidence>
<accession>A0A285U9W3</accession>
<dbReference type="GO" id="GO:0016787">
    <property type="term" value="F:hydrolase activity"/>
    <property type="evidence" value="ECO:0007669"/>
    <property type="project" value="UniProtKB-KW"/>
</dbReference>
<keyword evidence="4" id="KW-0862">Zinc</keyword>
<keyword evidence="3 6" id="KW-0378">Hydrolase</keyword>
<sequence length="209" mass="23105">MNVKTLSLGMLGTNCYVLSNGEEVLIIDPAAEAEVIFHAVEEIGLPVSGILLTHAHYDHIGALDAVHEKYGVDVHMDRDEREWIRDPELNMSAKRASMGIEPIKSDISPVILSEGPYSIGSFNFEILHTPGHSPGSLSFYLRDDQKVFSGDVLFNGGVGRTDLLEGSFAVLRRSIKDKLFRLEDDTVVYPGHGMETSVKNEKATNPYIY</sequence>
<keyword evidence="7" id="KW-1185">Reference proteome</keyword>
<organism evidence="6 7">
    <name type="scientific">Salinicoccus kekensis</name>
    <dbReference type="NCBI Taxonomy" id="714307"/>
    <lineage>
        <taxon>Bacteria</taxon>
        <taxon>Bacillati</taxon>
        <taxon>Bacillota</taxon>
        <taxon>Bacilli</taxon>
        <taxon>Bacillales</taxon>
        <taxon>Staphylococcaceae</taxon>
        <taxon>Salinicoccus</taxon>
    </lineage>
</organism>
<evidence type="ECO:0000256" key="2">
    <source>
        <dbReference type="ARBA" id="ARBA00022723"/>
    </source>
</evidence>
<dbReference type="InterPro" id="IPR051453">
    <property type="entry name" value="MBL_Glyoxalase_II"/>
</dbReference>
<dbReference type="PANTHER" id="PTHR46233">
    <property type="entry name" value="HYDROXYACYLGLUTATHIONE HYDROLASE GLOC"/>
    <property type="match status" value="1"/>
</dbReference>